<protein>
    <recommendedName>
        <fullName evidence="6">Peptidase S24/S26A/S26B/S26C domain-containing protein</fullName>
    </recommendedName>
</protein>
<dbReference type="CDD" id="cd06529">
    <property type="entry name" value="S24_LexA-like"/>
    <property type="match status" value="1"/>
</dbReference>
<reference evidence="8" key="1">
    <citation type="journal article" date="2019" name="Int. J. Syst. Evol. Microbiol.">
        <title>The Global Catalogue of Microorganisms (GCM) 10K type strain sequencing project: providing services to taxonomists for standard genome sequencing and annotation.</title>
        <authorList>
            <consortium name="The Broad Institute Genomics Platform"/>
            <consortium name="The Broad Institute Genome Sequencing Center for Infectious Disease"/>
            <person name="Wu L."/>
            <person name="Ma J."/>
        </authorList>
    </citation>
    <scope>NUCLEOTIDE SEQUENCE [LARGE SCALE GENOMIC DNA]</scope>
    <source>
        <strain evidence="8">CGMCC 1.14966</strain>
    </source>
</reference>
<dbReference type="RefSeq" id="WP_188560624.1">
    <property type="nucleotide sequence ID" value="NZ_BMGY01000004.1"/>
</dbReference>
<dbReference type="PANTHER" id="PTHR40661:SF3">
    <property type="entry name" value="FELS-1 PROPHAGE TRANSCRIPTIONAL REGULATOR"/>
    <property type="match status" value="1"/>
</dbReference>
<dbReference type="SUPFAM" id="SSF51306">
    <property type="entry name" value="LexA/Signal peptidase"/>
    <property type="match status" value="1"/>
</dbReference>
<evidence type="ECO:0000256" key="1">
    <source>
        <dbReference type="ARBA" id="ARBA00022670"/>
    </source>
</evidence>
<dbReference type="Proteomes" id="UP000637774">
    <property type="component" value="Unassembled WGS sequence"/>
</dbReference>
<keyword evidence="5" id="KW-0804">Transcription</keyword>
<evidence type="ECO:0000256" key="3">
    <source>
        <dbReference type="ARBA" id="ARBA00023015"/>
    </source>
</evidence>
<keyword evidence="2" id="KW-0378">Hydrolase</keyword>
<evidence type="ECO:0000256" key="5">
    <source>
        <dbReference type="ARBA" id="ARBA00023163"/>
    </source>
</evidence>
<dbReference type="InterPro" id="IPR036286">
    <property type="entry name" value="LexA/Signal_pep-like_sf"/>
</dbReference>
<evidence type="ECO:0000313" key="8">
    <source>
        <dbReference type="Proteomes" id="UP000637774"/>
    </source>
</evidence>
<sequence length="299" mass="33299">MERLSNEVEKLSPVTVRVQELFDHLGLNASSATKALGYNTTSKLYKILQGSEPSLPTLVDFQRKWPELSLDWLVLGEGSMLRGRTGGAAATSDRAVSGRTASAKGLPVVNGGKVLAITVDKDGNDNLELVPIHAQAGYAVQHNEAVFVQDLPRYRVPGFEHGKYRAFEVAGDSMEPTLNHRDIVLCSYVDNWRLLVPDDMYVVVTTQSVMLKRIRQRITDLDSEVLLHSDNAHRRPYPLDVADLTELWQVRGYLSTYLPSAPDVTIERLWEVIEALGFDKGEVRRHLDENAPNAAPNAR</sequence>
<proteinExistence type="predicted"/>
<evidence type="ECO:0000259" key="6">
    <source>
        <dbReference type="Pfam" id="PF00717"/>
    </source>
</evidence>
<comment type="caution">
    <text evidence="7">The sequence shown here is derived from an EMBL/GenBank/DDBJ whole genome shotgun (WGS) entry which is preliminary data.</text>
</comment>
<accession>A0ABQ1ZXB8</accession>
<dbReference type="InterPro" id="IPR019756">
    <property type="entry name" value="Pept_S26A_signal_pept_1_Ser-AS"/>
</dbReference>
<dbReference type="PROSITE" id="PS00501">
    <property type="entry name" value="SPASE_I_1"/>
    <property type="match status" value="1"/>
</dbReference>
<evidence type="ECO:0000256" key="2">
    <source>
        <dbReference type="ARBA" id="ARBA00022801"/>
    </source>
</evidence>
<keyword evidence="1" id="KW-0645">Protease</keyword>
<dbReference type="InterPro" id="IPR015927">
    <property type="entry name" value="Peptidase_S24_S26A/B/C"/>
</dbReference>
<evidence type="ECO:0000313" key="7">
    <source>
        <dbReference type="EMBL" id="GGH80931.1"/>
    </source>
</evidence>
<keyword evidence="8" id="KW-1185">Reference proteome</keyword>
<name>A0ABQ1ZXB8_9BACT</name>
<gene>
    <name evidence="7" type="ORF">GCM10011495_06890</name>
</gene>
<keyword evidence="4" id="KW-0238">DNA-binding</keyword>
<feature type="domain" description="Peptidase S24/S26A/S26B/S26C" evidence="6">
    <location>
        <begin position="159"/>
        <end position="240"/>
    </location>
</feature>
<keyword evidence="3" id="KW-0805">Transcription regulation</keyword>
<dbReference type="PANTHER" id="PTHR40661">
    <property type="match status" value="1"/>
</dbReference>
<dbReference type="Gene3D" id="2.10.109.10">
    <property type="entry name" value="Umud Fragment, subunit A"/>
    <property type="match status" value="1"/>
</dbReference>
<dbReference type="InterPro" id="IPR039418">
    <property type="entry name" value="LexA-like"/>
</dbReference>
<organism evidence="7 8">
    <name type="scientific">Hymenobacter frigidus</name>
    <dbReference type="NCBI Taxonomy" id="1524095"/>
    <lineage>
        <taxon>Bacteria</taxon>
        <taxon>Pseudomonadati</taxon>
        <taxon>Bacteroidota</taxon>
        <taxon>Cytophagia</taxon>
        <taxon>Cytophagales</taxon>
        <taxon>Hymenobacteraceae</taxon>
        <taxon>Hymenobacter</taxon>
    </lineage>
</organism>
<dbReference type="Pfam" id="PF00717">
    <property type="entry name" value="Peptidase_S24"/>
    <property type="match status" value="1"/>
</dbReference>
<evidence type="ECO:0000256" key="4">
    <source>
        <dbReference type="ARBA" id="ARBA00023125"/>
    </source>
</evidence>
<dbReference type="EMBL" id="BMGY01000004">
    <property type="protein sequence ID" value="GGH80931.1"/>
    <property type="molecule type" value="Genomic_DNA"/>
</dbReference>